<accession>A0A438IKM3</accession>
<evidence type="ECO:0000256" key="2">
    <source>
        <dbReference type="ARBA" id="ARBA00009594"/>
    </source>
</evidence>
<keyword evidence="3 7" id="KW-0813">Transport</keyword>
<evidence type="ECO:0000256" key="1">
    <source>
        <dbReference type="ARBA" id="ARBA00004177"/>
    </source>
</evidence>
<feature type="domain" description="UEV" evidence="11">
    <location>
        <begin position="19"/>
        <end position="163"/>
    </location>
</feature>
<dbReference type="OrthoDB" id="306304at2759"/>
<dbReference type="PROSITE" id="PS51322">
    <property type="entry name" value="UEV"/>
    <property type="match status" value="1"/>
</dbReference>
<dbReference type="PANTHER" id="PTHR23306:SF3">
    <property type="entry name" value="TUMOR SUPPRESSOR PROTEIN 101"/>
    <property type="match status" value="1"/>
</dbReference>
<evidence type="ECO:0000313" key="12">
    <source>
        <dbReference type="EMBL" id="RVW97185.1"/>
    </source>
</evidence>
<dbReference type="InterPro" id="IPR016135">
    <property type="entry name" value="UBQ-conjugating_enzyme/RWD"/>
</dbReference>
<feature type="domain" description="SB" evidence="10">
    <location>
        <begin position="288"/>
        <end position="356"/>
    </location>
</feature>
<keyword evidence="5 7" id="KW-0653">Protein transport</keyword>
<protein>
    <submittedName>
        <fullName evidence="12">Protein ELC-like</fullName>
    </submittedName>
</protein>
<evidence type="ECO:0000256" key="9">
    <source>
        <dbReference type="SAM" id="MobiDB-lite"/>
    </source>
</evidence>
<comment type="caution">
    <text evidence="12">The sequence shown here is derived from an EMBL/GenBank/DDBJ whole genome shotgun (WGS) entry which is preliminary data.</text>
</comment>
<dbReference type="CDD" id="cd11685">
    <property type="entry name" value="UEV_TSG101-like"/>
    <property type="match status" value="1"/>
</dbReference>
<proteinExistence type="inferred from homology"/>
<feature type="region of interest" description="Disordered" evidence="9">
    <location>
        <begin position="160"/>
        <end position="193"/>
    </location>
</feature>
<dbReference type="SUPFAM" id="SSF140111">
    <property type="entry name" value="Endosomal sorting complex assembly domain"/>
    <property type="match status" value="1"/>
</dbReference>
<comment type="subcellular location">
    <subcellularLocation>
        <location evidence="1">Endosome</location>
    </subcellularLocation>
</comment>
<organism evidence="12 13">
    <name type="scientific">Vitis vinifera</name>
    <name type="common">Grape</name>
    <dbReference type="NCBI Taxonomy" id="29760"/>
    <lineage>
        <taxon>Eukaryota</taxon>
        <taxon>Viridiplantae</taxon>
        <taxon>Streptophyta</taxon>
        <taxon>Embryophyta</taxon>
        <taxon>Tracheophyta</taxon>
        <taxon>Spermatophyta</taxon>
        <taxon>Magnoliopsida</taxon>
        <taxon>eudicotyledons</taxon>
        <taxon>Gunneridae</taxon>
        <taxon>Pentapetalae</taxon>
        <taxon>rosids</taxon>
        <taxon>Vitales</taxon>
        <taxon>Vitaceae</taxon>
        <taxon>Viteae</taxon>
        <taxon>Vitis</taxon>
    </lineage>
</organism>
<keyword evidence="4" id="KW-0967">Endosome</keyword>
<evidence type="ECO:0000259" key="10">
    <source>
        <dbReference type="PROSITE" id="PS51312"/>
    </source>
</evidence>
<dbReference type="AlphaFoldDB" id="A0A438IKM3"/>
<evidence type="ECO:0000259" key="11">
    <source>
        <dbReference type="PROSITE" id="PS51322"/>
    </source>
</evidence>
<dbReference type="InterPro" id="IPR008883">
    <property type="entry name" value="UEV_N"/>
</dbReference>
<dbReference type="InterPro" id="IPR017916">
    <property type="entry name" value="SB_dom"/>
</dbReference>
<dbReference type="EMBL" id="QGNW01000103">
    <property type="protein sequence ID" value="RVW97185.1"/>
    <property type="molecule type" value="Genomic_DNA"/>
</dbReference>
<evidence type="ECO:0000256" key="8">
    <source>
        <dbReference type="SAM" id="Coils"/>
    </source>
</evidence>
<reference evidence="12 13" key="1">
    <citation type="journal article" date="2018" name="PLoS Genet.">
        <title>Population sequencing reveals clonal diversity and ancestral inbreeding in the grapevine cultivar Chardonnay.</title>
        <authorList>
            <person name="Roach M.J."/>
            <person name="Johnson D.L."/>
            <person name="Bohlmann J."/>
            <person name="van Vuuren H.J."/>
            <person name="Jones S.J."/>
            <person name="Pretorius I.S."/>
            <person name="Schmidt S.A."/>
            <person name="Borneman A.R."/>
        </authorList>
    </citation>
    <scope>NUCLEOTIDE SEQUENCE [LARGE SCALE GENOMIC DNA]</scope>
    <source>
        <strain evidence="13">cv. Chardonnay</strain>
        <tissue evidence="12">Leaf</tissue>
    </source>
</reference>
<dbReference type="PROSITE" id="PS51312">
    <property type="entry name" value="SB"/>
    <property type="match status" value="1"/>
</dbReference>
<evidence type="ECO:0000256" key="7">
    <source>
        <dbReference type="PROSITE-ProRule" id="PRU00644"/>
    </source>
</evidence>
<dbReference type="SUPFAM" id="SSF54495">
    <property type="entry name" value="UBC-like"/>
    <property type="match status" value="1"/>
</dbReference>
<dbReference type="Gene3D" id="3.10.110.10">
    <property type="entry name" value="Ubiquitin Conjugating Enzyme"/>
    <property type="match status" value="1"/>
</dbReference>
<sequence length="383" mass="43633">MASSSSSPPQSSHQFLTSVLSRRGPSALPYAEDVKWMIRQHFLSLADAFPALHPQTAAYTHNDGRTVNLLRVEGNIPMVYLQVTYYIPIVVWLMEAYPRQPPCVYVNPTRQMVIKRPHPHVNPSGLVSLPYLQNWIYPTSNLADLARNLSLVFGRDPPLYSQQPRPNLNPNSIPPRAFRPSSPHRPAADRTQVHRNAVNRLADRLHGDSEVLRKTREAEMEELFNAQAVLRQREEQISKGLREMQDEKEGLELQLQMILINSDIMEAWLRENQGKRVMDVENAFEYSDFVSSQMLECSSSDLAIDDVIYALDKALQEGSIPFDQYLKNVRMLSREQFLHRAMSAKARATQLQNAMALWDGSRSGGGLWEKAFENVRRDGLGLL</sequence>
<feature type="compositionally biased region" description="Polar residues" evidence="9">
    <location>
        <begin position="160"/>
        <end position="171"/>
    </location>
</feature>
<evidence type="ECO:0000256" key="3">
    <source>
        <dbReference type="ARBA" id="ARBA00022448"/>
    </source>
</evidence>
<gene>
    <name evidence="12" type="primary">ELCL_1</name>
    <name evidence="12" type="ORF">CK203_029954</name>
</gene>
<dbReference type="GO" id="GO:0005768">
    <property type="term" value="C:endosome"/>
    <property type="evidence" value="ECO:0007669"/>
    <property type="project" value="UniProtKB-SubCell"/>
</dbReference>
<evidence type="ECO:0000256" key="4">
    <source>
        <dbReference type="ARBA" id="ARBA00022753"/>
    </source>
</evidence>
<name>A0A438IKM3_VITVI</name>
<dbReference type="InterPro" id="IPR052070">
    <property type="entry name" value="ESCRT-I_UEV_domain"/>
</dbReference>
<feature type="coiled-coil region" evidence="8">
    <location>
        <begin position="234"/>
        <end position="261"/>
    </location>
</feature>
<dbReference type="InterPro" id="IPR037202">
    <property type="entry name" value="ESCRT_assembly_dom"/>
</dbReference>
<dbReference type="Proteomes" id="UP000288805">
    <property type="component" value="Unassembled WGS sequence"/>
</dbReference>
<keyword evidence="6 8" id="KW-0175">Coiled coil</keyword>
<dbReference type="GO" id="GO:0015031">
    <property type="term" value="P:protein transport"/>
    <property type="evidence" value="ECO:0007669"/>
    <property type="project" value="UniProtKB-UniRule"/>
</dbReference>
<dbReference type="Pfam" id="PF09454">
    <property type="entry name" value="Vps23_core"/>
    <property type="match status" value="1"/>
</dbReference>
<dbReference type="Pfam" id="PF05743">
    <property type="entry name" value="UEV"/>
    <property type="match status" value="1"/>
</dbReference>
<dbReference type="Gene3D" id="6.10.140.820">
    <property type="match status" value="1"/>
</dbReference>
<evidence type="ECO:0000256" key="6">
    <source>
        <dbReference type="ARBA" id="ARBA00023054"/>
    </source>
</evidence>
<evidence type="ECO:0000256" key="5">
    <source>
        <dbReference type="ARBA" id="ARBA00022927"/>
    </source>
</evidence>
<evidence type="ECO:0000313" key="13">
    <source>
        <dbReference type="Proteomes" id="UP000288805"/>
    </source>
</evidence>
<dbReference type="PANTHER" id="PTHR23306">
    <property type="entry name" value="TUMOR SUSCEPTIBILITY GENE 101 PROTEIN-RELATED"/>
    <property type="match status" value="1"/>
</dbReference>
<comment type="similarity">
    <text evidence="2">Belongs to the ubiquitin-conjugating enzyme family. UEV subfamily.</text>
</comment>